<keyword evidence="3" id="KW-1185">Reference proteome</keyword>
<dbReference type="AlphaFoldDB" id="A0AAF0UGP2"/>
<name>A0AAF0UGP2_SOLVR</name>
<gene>
    <name evidence="2" type="ORF">MTR67_039310</name>
</gene>
<dbReference type="Proteomes" id="UP001234989">
    <property type="component" value="Chromosome 9"/>
</dbReference>
<protein>
    <submittedName>
        <fullName evidence="2">Uncharacterized protein</fullName>
    </submittedName>
</protein>
<sequence length="273" mass="29867">MAARGKNQGLNDDPIGEGHGVVVGLQLPKVVGVPRSAQDNYNIPNLNIGYSMASRGLIRLVTSRDYPWVLTITLILTMLKECKISKHPILMQMISSSGLFHGLPSEVWGGLDDNGKVVLDTIPRDSYGANTFKEIAKKPEKISNNNNAWGTRNLATTKSTFSIQATQNQSHDDIHVGLEQLRIEVGLTTGTTTSHGPLNGHQSGRGAHLASKEERQLCLDVASMFTSITTTRGVDHISWELPLDLPWTWKACQGWEAHCLGDHGHHHKPCCPS</sequence>
<feature type="region of interest" description="Disordered" evidence="1">
    <location>
        <begin position="190"/>
        <end position="209"/>
    </location>
</feature>
<organism evidence="2 3">
    <name type="scientific">Solanum verrucosum</name>
    <dbReference type="NCBI Taxonomy" id="315347"/>
    <lineage>
        <taxon>Eukaryota</taxon>
        <taxon>Viridiplantae</taxon>
        <taxon>Streptophyta</taxon>
        <taxon>Embryophyta</taxon>
        <taxon>Tracheophyta</taxon>
        <taxon>Spermatophyta</taxon>
        <taxon>Magnoliopsida</taxon>
        <taxon>eudicotyledons</taxon>
        <taxon>Gunneridae</taxon>
        <taxon>Pentapetalae</taxon>
        <taxon>asterids</taxon>
        <taxon>lamiids</taxon>
        <taxon>Solanales</taxon>
        <taxon>Solanaceae</taxon>
        <taxon>Solanoideae</taxon>
        <taxon>Solaneae</taxon>
        <taxon>Solanum</taxon>
    </lineage>
</organism>
<evidence type="ECO:0000313" key="2">
    <source>
        <dbReference type="EMBL" id="WMV45925.1"/>
    </source>
</evidence>
<evidence type="ECO:0000313" key="3">
    <source>
        <dbReference type="Proteomes" id="UP001234989"/>
    </source>
</evidence>
<accession>A0AAF0UGP2</accession>
<feature type="compositionally biased region" description="Polar residues" evidence="1">
    <location>
        <begin position="190"/>
        <end position="202"/>
    </location>
</feature>
<proteinExistence type="predicted"/>
<dbReference type="EMBL" id="CP133620">
    <property type="protein sequence ID" value="WMV45925.1"/>
    <property type="molecule type" value="Genomic_DNA"/>
</dbReference>
<reference evidence="2" key="1">
    <citation type="submission" date="2023-08" db="EMBL/GenBank/DDBJ databases">
        <title>A de novo genome assembly of Solanum verrucosum Schlechtendal, a Mexican diploid species geographically isolated from the other diploid A-genome species in potato relatives.</title>
        <authorList>
            <person name="Hosaka K."/>
        </authorList>
    </citation>
    <scope>NUCLEOTIDE SEQUENCE</scope>
    <source>
        <tissue evidence="2">Young leaves</tissue>
    </source>
</reference>
<evidence type="ECO:0000256" key="1">
    <source>
        <dbReference type="SAM" id="MobiDB-lite"/>
    </source>
</evidence>